<keyword evidence="1" id="KW-0812">Transmembrane</keyword>
<dbReference type="InterPro" id="IPR014729">
    <property type="entry name" value="Rossmann-like_a/b/a_fold"/>
</dbReference>
<dbReference type="Gene3D" id="3.40.50.620">
    <property type="entry name" value="HUPs"/>
    <property type="match status" value="1"/>
</dbReference>
<dbReference type="Proteomes" id="UP001449178">
    <property type="component" value="Chromosome"/>
</dbReference>
<evidence type="ECO:0000259" key="2">
    <source>
        <dbReference type="Pfam" id="PF02698"/>
    </source>
</evidence>
<organism evidence="3 4">
    <name type="scientific">Ignatzschineria larvae DSM 13226</name>
    <dbReference type="NCBI Taxonomy" id="1111732"/>
    <lineage>
        <taxon>Bacteria</taxon>
        <taxon>Pseudomonadati</taxon>
        <taxon>Pseudomonadota</taxon>
        <taxon>Gammaproteobacteria</taxon>
        <taxon>Cardiobacteriales</taxon>
        <taxon>Ignatzschineriaceae</taxon>
        <taxon>Ignatzschineria</taxon>
    </lineage>
</organism>
<keyword evidence="1" id="KW-0472">Membrane</keyword>
<dbReference type="Pfam" id="PF02698">
    <property type="entry name" value="DUF218"/>
    <property type="match status" value="1"/>
</dbReference>
<dbReference type="EMBL" id="CP150637">
    <property type="protein sequence ID" value="WZW88353.1"/>
    <property type="molecule type" value="Genomic_DNA"/>
</dbReference>
<dbReference type="InterPro" id="IPR051599">
    <property type="entry name" value="Cell_Envelope_Assoc"/>
</dbReference>
<gene>
    <name evidence="3" type="ORF">WMO13_02930</name>
</gene>
<proteinExistence type="predicted"/>
<dbReference type="CDD" id="cd06259">
    <property type="entry name" value="YdcF-like"/>
    <property type="match status" value="1"/>
</dbReference>
<evidence type="ECO:0000313" key="4">
    <source>
        <dbReference type="Proteomes" id="UP001449178"/>
    </source>
</evidence>
<name>A0ABZ3C2Q1_9GAMM</name>
<sequence>MAQQSHAFLHFLGFVSRSVIALSILLVILISIGNAVIYIQSQYLHPARDADTILILGTGVESSSTQPNQRLQSRLDAALDYWKVHPNAQIISTGVQNQQTNKSEAKVMQEYLIANGVPAAQITLEEDSTRIAHQFINSSALQPFGKKVVVVTNDYQLPRAMMLAKRSGLDNISGIGAPTPQDWNSRFRAYIREPLALINAWFFENPAPRRGRS</sequence>
<keyword evidence="1" id="KW-1133">Transmembrane helix</keyword>
<dbReference type="PANTHER" id="PTHR30336">
    <property type="entry name" value="INNER MEMBRANE PROTEIN, PROBABLE PERMEASE"/>
    <property type="match status" value="1"/>
</dbReference>
<reference evidence="3 4" key="1">
    <citation type="submission" date="2024-03" db="EMBL/GenBank/DDBJ databases">
        <title>Complete Genome Sequence and Annotation of Ignatzschineria larvae DSM 13226.</title>
        <authorList>
            <person name="Cantrell E."/>
            <person name="Burcham Z.M."/>
        </authorList>
    </citation>
    <scope>NUCLEOTIDE SEQUENCE [LARGE SCALE GENOMIC DNA]</scope>
    <source>
        <strain evidence="3 4">DSM 13226</strain>
    </source>
</reference>
<feature type="domain" description="DUF218" evidence="2">
    <location>
        <begin position="51"/>
        <end position="193"/>
    </location>
</feature>
<protein>
    <submittedName>
        <fullName evidence="3">YdcF family protein</fullName>
    </submittedName>
</protein>
<evidence type="ECO:0000313" key="3">
    <source>
        <dbReference type="EMBL" id="WZW88353.1"/>
    </source>
</evidence>
<keyword evidence="4" id="KW-1185">Reference proteome</keyword>
<dbReference type="RefSeq" id="WP_026878246.1">
    <property type="nucleotide sequence ID" value="NZ_AZOD01000005.1"/>
</dbReference>
<dbReference type="InterPro" id="IPR003848">
    <property type="entry name" value="DUF218"/>
</dbReference>
<accession>A0ABZ3C2Q1</accession>
<evidence type="ECO:0000256" key="1">
    <source>
        <dbReference type="SAM" id="Phobius"/>
    </source>
</evidence>
<dbReference type="PANTHER" id="PTHR30336:SF4">
    <property type="entry name" value="ENVELOPE BIOGENESIS FACTOR ELYC"/>
    <property type="match status" value="1"/>
</dbReference>
<feature type="transmembrane region" description="Helical" evidence="1">
    <location>
        <begin position="20"/>
        <end position="39"/>
    </location>
</feature>